<name>A0ACB7SDJ3_HYAAI</name>
<dbReference type="EMBL" id="CM023484">
    <property type="protein sequence ID" value="KAH6932785.1"/>
    <property type="molecule type" value="Genomic_DNA"/>
</dbReference>
<reference evidence="1" key="1">
    <citation type="submission" date="2020-05" db="EMBL/GenBank/DDBJ databases">
        <title>Large-scale comparative analyses of tick genomes elucidate their genetic diversity and vector capacities.</title>
        <authorList>
            <person name="Jia N."/>
            <person name="Wang J."/>
            <person name="Shi W."/>
            <person name="Du L."/>
            <person name="Sun Y."/>
            <person name="Zhan W."/>
            <person name="Jiang J."/>
            <person name="Wang Q."/>
            <person name="Zhang B."/>
            <person name="Ji P."/>
            <person name="Sakyi L.B."/>
            <person name="Cui X."/>
            <person name="Yuan T."/>
            <person name="Jiang B."/>
            <person name="Yang W."/>
            <person name="Lam T.T.-Y."/>
            <person name="Chang Q."/>
            <person name="Ding S."/>
            <person name="Wang X."/>
            <person name="Zhu J."/>
            <person name="Ruan X."/>
            <person name="Zhao L."/>
            <person name="Wei J."/>
            <person name="Que T."/>
            <person name="Du C."/>
            <person name="Cheng J."/>
            <person name="Dai P."/>
            <person name="Han X."/>
            <person name="Huang E."/>
            <person name="Gao Y."/>
            <person name="Liu J."/>
            <person name="Shao H."/>
            <person name="Ye R."/>
            <person name="Li L."/>
            <person name="Wei W."/>
            <person name="Wang X."/>
            <person name="Wang C."/>
            <person name="Yang T."/>
            <person name="Huo Q."/>
            <person name="Li W."/>
            <person name="Guo W."/>
            <person name="Chen H."/>
            <person name="Zhou L."/>
            <person name="Ni X."/>
            <person name="Tian J."/>
            <person name="Zhou Y."/>
            <person name="Sheng Y."/>
            <person name="Liu T."/>
            <person name="Pan Y."/>
            <person name="Xia L."/>
            <person name="Li J."/>
            <person name="Zhao F."/>
            <person name="Cao W."/>
        </authorList>
    </citation>
    <scope>NUCLEOTIDE SEQUENCE</scope>
    <source>
        <strain evidence="1">Hyas-2018</strain>
    </source>
</reference>
<evidence type="ECO:0000313" key="1">
    <source>
        <dbReference type="EMBL" id="KAH6932785.1"/>
    </source>
</evidence>
<evidence type="ECO:0000313" key="2">
    <source>
        <dbReference type="Proteomes" id="UP000821845"/>
    </source>
</evidence>
<accession>A0ACB7SDJ3</accession>
<organism evidence="1 2">
    <name type="scientific">Hyalomma asiaticum</name>
    <name type="common">Tick</name>
    <dbReference type="NCBI Taxonomy" id="266040"/>
    <lineage>
        <taxon>Eukaryota</taxon>
        <taxon>Metazoa</taxon>
        <taxon>Ecdysozoa</taxon>
        <taxon>Arthropoda</taxon>
        <taxon>Chelicerata</taxon>
        <taxon>Arachnida</taxon>
        <taxon>Acari</taxon>
        <taxon>Parasitiformes</taxon>
        <taxon>Ixodida</taxon>
        <taxon>Ixodoidea</taxon>
        <taxon>Ixodidae</taxon>
        <taxon>Hyalomminae</taxon>
        <taxon>Hyalomma</taxon>
    </lineage>
</organism>
<protein>
    <submittedName>
        <fullName evidence="1">Uncharacterized protein</fullName>
    </submittedName>
</protein>
<dbReference type="Proteomes" id="UP000821845">
    <property type="component" value="Chromosome 4"/>
</dbReference>
<proteinExistence type="predicted"/>
<sequence>MHHAANESQKTPKDFTEAAKVFRIRHKYTFFNFSNVDQTMVRMNFPANRTNNVVGESAVRIVNTGCARRGFTVALAACASEHKLPAFVIFKEPSGRIPPKAFMSLHIPANVHVTTSKN</sequence>
<gene>
    <name evidence="1" type="ORF">HPB50_009484</name>
</gene>
<keyword evidence="2" id="KW-1185">Reference proteome</keyword>
<comment type="caution">
    <text evidence="1">The sequence shown here is derived from an EMBL/GenBank/DDBJ whole genome shotgun (WGS) entry which is preliminary data.</text>
</comment>